<reference evidence="2 3" key="1">
    <citation type="submission" date="2016-02" db="EMBL/GenBank/DDBJ databases">
        <title>Complete Genome Sequence of Propionibacterium acidipropionici ATCC 55737.</title>
        <authorList>
            <person name="Luna Flores C.H."/>
            <person name="Nielsen L.K."/>
            <person name="Marcellin E."/>
        </authorList>
    </citation>
    <scope>NUCLEOTIDE SEQUENCE [LARGE SCALE GENOMIC DNA]</scope>
    <source>
        <strain evidence="2 3">ATCC 55737</strain>
    </source>
</reference>
<feature type="compositionally biased region" description="Low complexity" evidence="1">
    <location>
        <begin position="8"/>
        <end position="23"/>
    </location>
</feature>
<evidence type="ECO:0000313" key="2">
    <source>
        <dbReference type="EMBL" id="AMS04953.1"/>
    </source>
</evidence>
<accession>A0AAC8YEC0</accession>
<proteinExistence type="predicted"/>
<name>A0AAC8YEC0_9ACTN</name>
<organism evidence="2 3">
    <name type="scientific">Acidipropionibacterium acidipropionici</name>
    <dbReference type="NCBI Taxonomy" id="1748"/>
    <lineage>
        <taxon>Bacteria</taxon>
        <taxon>Bacillati</taxon>
        <taxon>Actinomycetota</taxon>
        <taxon>Actinomycetes</taxon>
        <taxon>Propionibacteriales</taxon>
        <taxon>Propionibacteriaceae</taxon>
        <taxon>Acidipropionibacterium</taxon>
    </lineage>
</organism>
<dbReference type="Proteomes" id="UP000075221">
    <property type="component" value="Chromosome"/>
</dbReference>
<protein>
    <recommendedName>
        <fullName evidence="4">TIGR03089 family protein</fullName>
    </recommendedName>
</protein>
<evidence type="ECO:0008006" key="4">
    <source>
        <dbReference type="Google" id="ProtNLM"/>
    </source>
</evidence>
<evidence type="ECO:0000313" key="3">
    <source>
        <dbReference type="Proteomes" id="UP000075221"/>
    </source>
</evidence>
<sequence>MDHMVQLSPTPSGSGPTSNRGSGPASGLGPRGPVAALERRRLEAAPLITWYRGRDRVELSGRTVGSWVAKTVHLLTEEGIAPGDRVGLPLLARHPLHWVSLTWLLSCWWAGVVPVVGRGPSDAPTDLDVSGPDPSGSDPRVPLVQCSLAPLGGACRNPAPGAIDFSDALAMPDEMPASACARPTTARMEGTASLSEADLAAVLPIDRRMLVATAPPPMDLALLLTGCLTGSGSLILVDEMLDGSTPAALADQEGAEIAS</sequence>
<dbReference type="SUPFAM" id="SSF56801">
    <property type="entry name" value="Acetyl-CoA synthetase-like"/>
    <property type="match status" value="1"/>
</dbReference>
<gene>
    <name evidence="2" type="ORF">AXH35_05210</name>
</gene>
<dbReference type="AlphaFoldDB" id="A0AAC8YEC0"/>
<dbReference type="InterPro" id="IPR017523">
    <property type="entry name" value="Rv3268"/>
</dbReference>
<dbReference type="NCBIfam" id="TIGR03089">
    <property type="entry name" value="TIGR03089 family protein"/>
    <property type="match status" value="1"/>
</dbReference>
<dbReference type="EMBL" id="CP014352">
    <property type="protein sequence ID" value="AMS04953.1"/>
    <property type="molecule type" value="Genomic_DNA"/>
</dbReference>
<evidence type="ECO:0000256" key="1">
    <source>
        <dbReference type="SAM" id="MobiDB-lite"/>
    </source>
</evidence>
<feature type="region of interest" description="Disordered" evidence="1">
    <location>
        <begin position="1"/>
        <end position="32"/>
    </location>
</feature>